<proteinExistence type="predicted"/>
<feature type="region of interest" description="Disordered" evidence="2">
    <location>
        <begin position="361"/>
        <end position="380"/>
    </location>
</feature>
<feature type="region of interest" description="Disordered" evidence="2">
    <location>
        <begin position="1"/>
        <end position="192"/>
    </location>
</feature>
<evidence type="ECO:0000256" key="1">
    <source>
        <dbReference type="SAM" id="Coils"/>
    </source>
</evidence>
<protein>
    <submittedName>
        <fullName evidence="3">Uncharacterized protein</fullName>
    </submittedName>
</protein>
<dbReference type="OMA" id="MHNNDTT"/>
<feature type="compositionally biased region" description="Low complexity" evidence="2">
    <location>
        <begin position="72"/>
        <end position="82"/>
    </location>
</feature>
<feature type="compositionally biased region" description="Low complexity" evidence="2">
    <location>
        <begin position="139"/>
        <end position="166"/>
    </location>
</feature>
<comment type="caution">
    <text evidence="3">The sequence shown here is derived from an EMBL/GenBank/DDBJ whole genome shotgun (WGS) entry which is preliminary data.</text>
</comment>
<feature type="compositionally biased region" description="Polar residues" evidence="2">
    <location>
        <begin position="31"/>
        <end position="46"/>
    </location>
</feature>
<dbReference type="OrthoDB" id="2289094at2759"/>
<feature type="coiled-coil region" evidence="1">
    <location>
        <begin position="194"/>
        <end position="221"/>
    </location>
</feature>
<dbReference type="Proteomes" id="UP000186594">
    <property type="component" value="Unassembled WGS sequence"/>
</dbReference>
<name>A0A1U7LT60_NEOID</name>
<feature type="coiled-coil region" evidence="1">
    <location>
        <begin position="581"/>
        <end position="759"/>
    </location>
</feature>
<feature type="compositionally biased region" description="Polar residues" evidence="2">
    <location>
        <begin position="127"/>
        <end position="138"/>
    </location>
</feature>
<gene>
    <name evidence="3" type="ORF">NEOLI_000556</name>
</gene>
<keyword evidence="4" id="KW-1185">Reference proteome</keyword>
<dbReference type="STRING" id="1198029.A0A1U7LT60"/>
<dbReference type="AlphaFoldDB" id="A0A1U7LT60"/>
<dbReference type="EMBL" id="LXFE01000309">
    <property type="protein sequence ID" value="OLL25834.1"/>
    <property type="molecule type" value="Genomic_DNA"/>
</dbReference>
<reference evidence="3 4" key="1">
    <citation type="submission" date="2016-04" db="EMBL/GenBank/DDBJ databases">
        <title>Evolutionary innovation and constraint leading to complex multicellularity in the Ascomycota.</title>
        <authorList>
            <person name="Cisse O."/>
            <person name="Nguyen A."/>
            <person name="Hewitt D.A."/>
            <person name="Jedd G."/>
            <person name="Stajich J.E."/>
        </authorList>
    </citation>
    <scope>NUCLEOTIDE SEQUENCE [LARGE SCALE GENOMIC DNA]</scope>
    <source>
        <strain evidence="3 4">DAH-3</strain>
    </source>
</reference>
<evidence type="ECO:0000313" key="4">
    <source>
        <dbReference type="Proteomes" id="UP000186594"/>
    </source>
</evidence>
<keyword evidence="1" id="KW-0175">Coiled coil</keyword>
<organism evidence="3 4">
    <name type="scientific">Neolecta irregularis (strain DAH-3)</name>
    <dbReference type="NCBI Taxonomy" id="1198029"/>
    <lineage>
        <taxon>Eukaryota</taxon>
        <taxon>Fungi</taxon>
        <taxon>Dikarya</taxon>
        <taxon>Ascomycota</taxon>
        <taxon>Taphrinomycotina</taxon>
        <taxon>Neolectales</taxon>
        <taxon>Neolectaceae</taxon>
        <taxon>Neolecta</taxon>
    </lineage>
</organism>
<accession>A0A1U7LT60</accession>
<feature type="compositionally biased region" description="Basic and acidic residues" evidence="2">
    <location>
        <begin position="361"/>
        <end position="372"/>
    </location>
</feature>
<feature type="compositionally biased region" description="Low complexity" evidence="2">
    <location>
        <begin position="18"/>
        <end position="30"/>
    </location>
</feature>
<sequence>MASVRERIQKFSGNSVEQSSSPTPASSQASRDSSFAAQKPTDQSKGTLKAAISDEEVEKENKPAPKRPNPIATTTKTTSKTSAPKKEMTTTKTPPSPIKRHSVVPKNIAAKPSTDEKRRASVPVSLLSPTKSTSGRPNSSLSQKSSSSNKTVTKPPVVTKTATRPTSTGGRPVASTVGLGRTTSLRMGKPKDELERLKSELAGLRARNKELESKISGLKGTIIEESCVNFDIPTDHLDEVAQLKVRHQQDLRLMEEAHKTELEKLSSAVSTAISENGDGSIRFAELIKEKDASALKIAEHELKIEQLEKLIRAAEDNIKDATLEVENTKAASEREIASREQEFQRLKQELDSSNEKLAHFTSKAEHNDERVNGEGSSSMEEIDRLKVELEQVRQKVSRSDEELHRIKGEAERSLEAKDREMDGLYGVLKSLKDELHNLNDTKEREAQDLIADQKAEFEAQLQSSHERNAALCRELDEKTEEFRTIINSKGSEIEGLQAQLVETKSEAADIRDQNKQDKKELEDMIIQLTSEISRLASEHEEHLNELEATLENDLVAKFNYELAAVKAEHDNDLEEVARTVEKDHENELAVLRNKHDALYQELAAERDSRAETVEEARKEGALIARSEAEEQIARLRIENTQMVRSESQKELDSLKQTYELELKELKAEISSLETSKQVYIAKINKLESSVNDIEATLNDQLEKGAKAADVMEVIRRETKKAHNDLQDAVSKLAASQEEISKLESQVSTLETTNQIQKEELEKHVSAGKSNCLLM</sequence>
<evidence type="ECO:0000313" key="3">
    <source>
        <dbReference type="EMBL" id="OLL25834.1"/>
    </source>
</evidence>
<evidence type="ECO:0000256" key="2">
    <source>
        <dbReference type="SAM" id="MobiDB-lite"/>
    </source>
</evidence>